<evidence type="ECO:0000313" key="1">
    <source>
        <dbReference type="EMBL" id="GAL26694.1"/>
    </source>
</evidence>
<keyword evidence="2" id="KW-1185">Reference proteome</keyword>
<name>A0ABQ0JD67_9VIBR</name>
<comment type="caution">
    <text evidence="1">The sequence shown here is derived from an EMBL/GenBank/DDBJ whole genome shotgun (WGS) entry which is preliminary data.</text>
</comment>
<gene>
    <name evidence="1" type="ORF">JCM19239_5195</name>
</gene>
<organism evidence="1 2">
    <name type="scientific">Vibrio variabilis</name>
    <dbReference type="NCBI Taxonomy" id="990271"/>
    <lineage>
        <taxon>Bacteria</taxon>
        <taxon>Pseudomonadati</taxon>
        <taxon>Pseudomonadota</taxon>
        <taxon>Gammaproteobacteria</taxon>
        <taxon>Vibrionales</taxon>
        <taxon>Vibrionaceae</taxon>
        <taxon>Vibrio</taxon>
    </lineage>
</organism>
<reference evidence="2" key="2">
    <citation type="submission" date="2014-09" db="EMBL/GenBank/DDBJ databases">
        <authorList>
            <consortium name="NBRP consortium"/>
            <person name="Sawabe T."/>
            <person name="Meirelles P."/>
            <person name="Nakanishi M."/>
            <person name="Sayaka M."/>
            <person name="Hattori M."/>
            <person name="Ohkuma M."/>
        </authorList>
    </citation>
    <scope>NUCLEOTIDE SEQUENCE [LARGE SCALE GENOMIC DNA]</scope>
    <source>
        <strain evidence="2">JCM 19239</strain>
    </source>
</reference>
<protein>
    <submittedName>
        <fullName evidence="1">Uncharacterized protein</fullName>
    </submittedName>
</protein>
<dbReference type="EMBL" id="BBMS01000021">
    <property type="protein sequence ID" value="GAL26694.1"/>
    <property type="molecule type" value="Genomic_DNA"/>
</dbReference>
<accession>A0ABQ0JD67</accession>
<proteinExistence type="predicted"/>
<sequence>MDSRLVATALTFICYLDILNPQTEAYLVLGGNFYSFFE</sequence>
<dbReference type="Proteomes" id="UP000029223">
    <property type="component" value="Unassembled WGS sequence"/>
</dbReference>
<evidence type="ECO:0000313" key="2">
    <source>
        <dbReference type="Proteomes" id="UP000029223"/>
    </source>
</evidence>
<reference evidence="2" key="1">
    <citation type="submission" date="2014-09" db="EMBL/GenBank/DDBJ databases">
        <title>Vibrio variabilis JCM 19239. (C206) whole genome shotgun sequence.</title>
        <authorList>
            <person name="Sawabe T."/>
            <person name="Meirelles P."/>
            <person name="Nakanishi M."/>
            <person name="Sayaka M."/>
            <person name="Hattori M."/>
            <person name="Ohkuma M."/>
        </authorList>
    </citation>
    <scope>NUCLEOTIDE SEQUENCE [LARGE SCALE GENOMIC DNA]</scope>
    <source>
        <strain evidence="2">JCM 19239</strain>
    </source>
</reference>